<proteinExistence type="predicted"/>
<protein>
    <submittedName>
        <fullName evidence="1">Uncharacterized protein</fullName>
    </submittedName>
</protein>
<gene>
    <name evidence="1" type="ORF">Mal52_30520</name>
</gene>
<reference evidence="1 2" key="1">
    <citation type="submission" date="2019-02" db="EMBL/GenBank/DDBJ databases">
        <title>Deep-cultivation of Planctomycetes and their phenomic and genomic characterization uncovers novel biology.</title>
        <authorList>
            <person name="Wiegand S."/>
            <person name="Jogler M."/>
            <person name="Boedeker C."/>
            <person name="Pinto D."/>
            <person name="Vollmers J."/>
            <person name="Rivas-Marin E."/>
            <person name="Kohn T."/>
            <person name="Peeters S.H."/>
            <person name="Heuer A."/>
            <person name="Rast P."/>
            <person name="Oberbeckmann S."/>
            <person name="Bunk B."/>
            <person name="Jeske O."/>
            <person name="Meyerdierks A."/>
            <person name="Storesund J.E."/>
            <person name="Kallscheuer N."/>
            <person name="Luecker S."/>
            <person name="Lage O.M."/>
            <person name="Pohl T."/>
            <person name="Merkel B.J."/>
            <person name="Hornburger P."/>
            <person name="Mueller R.-W."/>
            <person name="Bruemmer F."/>
            <person name="Labrenz M."/>
            <person name="Spormann A.M."/>
            <person name="Op den Camp H."/>
            <person name="Overmann J."/>
            <person name="Amann R."/>
            <person name="Jetten M.S.M."/>
            <person name="Mascher T."/>
            <person name="Medema M.H."/>
            <person name="Devos D.P."/>
            <person name="Kaster A.-K."/>
            <person name="Ovreas L."/>
            <person name="Rohde M."/>
            <person name="Galperin M.Y."/>
            <person name="Jogler C."/>
        </authorList>
    </citation>
    <scope>NUCLEOTIDE SEQUENCE [LARGE SCALE GENOMIC DNA]</scope>
    <source>
        <strain evidence="1 2">Mal52</strain>
    </source>
</reference>
<evidence type="ECO:0000313" key="1">
    <source>
        <dbReference type="EMBL" id="QDU44568.1"/>
    </source>
</evidence>
<sequence>MNESLKNTILTIPPESSKIHANWTLCWHLRFEITLQLQAICLVDLTFSSTIIARQHNQLPLRIAGQSLEQQNHRHRKCEDVWDSGALCGIVDIREIGLHE</sequence>
<dbReference type="Proteomes" id="UP000319383">
    <property type="component" value="Chromosome"/>
</dbReference>
<accession>A0A517ZQ24</accession>
<dbReference type="KEGG" id="sdyn:Mal52_30520"/>
<dbReference type="AlphaFoldDB" id="A0A517ZQ24"/>
<organism evidence="1 2">
    <name type="scientific">Symmachiella dynata</name>
    <dbReference type="NCBI Taxonomy" id="2527995"/>
    <lineage>
        <taxon>Bacteria</taxon>
        <taxon>Pseudomonadati</taxon>
        <taxon>Planctomycetota</taxon>
        <taxon>Planctomycetia</taxon>
        <taxon>Planctomycetales</taxon>
        <taxon>Planctomycetaceae</taxon>
        <taxon>Symmachiella</taxon>
    </lineage>
</organism>
<dbReference type="EMBL" id="CP036276">
    <property type="protein sequence ID" value="QDU44568.1"/>
    <property type="molecule type" value="Genomic_DNA"/>
</dbReference>
<name>A0A517ZQ24_9PLAN</name>
<evidence type="ECO:0000313" key="2">
    <source>
        <dbReference type="Proteomes" id="UP000319383"/>
    </source>
</evidence>
<keyword evidence="2" id="KW-1185">Reference proteome</keyword>